<organism evidence="1 2">
    <name type="scientific">Solanum verrucosum</name>
    <dbReference type="NCBI Taxonomy" id="315347"/>
    <lineage>
        <taxon>Eukaryota</taxon>
        <taxon>Viridiplantae</taxon>
        <taxon>Streptophyta</taxon>
        <taxon>Embryophyta</taxon>
        <taxon>Tracheophyta</taxon>
        <taxon>Spermatophyta</taxon>
        <taxon>Magnoliopsida</taxon>
        <taxon>eudicotyledons</taxon>
        <taxon>Gunneridae</taxon>
        <taxon>Pentapetalae</taxon>
        <taxon>asterids</taxon>
        <taxon>lamiids</taxon>
        <taxon>Solanales</taxon>
        <taxon>Solanaceae</taxon>
        <taxon>Solanoideae</taxon>
        <taxon>Solaneae</taxon>
        <taxon>Solanum</taxon>
    </lineage>
</organism>
<dbReference type="AlphaFoldDB" id="A0AAF0ZVS5"/>
<evidence type="ECO:0000313" key="2">
    <source>
        <dbReference type="Proteomes" id="UP001234989"/>
    </source>
</evidence>
<dbReference type="EMBL" id="CP133622">
    <property type="protein sequence ID" value="WMV54242.1"/>
    <property type="molecule type" value="Genomic_DNA"/>
</dbReference>
<protein>
    <submittedName>
        <fullName evidence="1">Uncharacterized protein</fullName>
    </submittedName>
</protein>
<proteinExistence type="predicted"/>
<accession>A0AAF0ZVS5</accession>
<evidence type="ECO:0000313" key="1">
    <source>
        <dbReference type="EMBL" id="WMV54242.1"/>
    </source>
</evidence>
<name>A0AAF0ZVS5_SOLVR</name>
<dbReference type="Proteomes" id="UP001234989">
    <property type="component" value="Chromosome 11"/>
</dbReference>
<sequence>MLEAIPNEAEIKEAVFGLNPDSTPGLDGFGGAAYDRVNWNFLLHALKKFGFSDKWVDMIRRLISNVWDAIGRSGTGGICRDHRGKIIMAFARSIGRDTSNMADAKAALNFLNGVLSKWASQCNLGM</sequence>
<reference evidence="1" key="1">
    <citation type="submission" date="2023-08" db="EMBL/GenBank/DDBJ databases">
        <title>A de novo genome assembly of Solanum verrucosum Schlechtendal, a Mexican diploid species geographically isolated from the other diploid A-genome species in potato relatives.</title>
        <authorList>
            <person name="Hosaka K."/>
        </authorList>
    </citation>
    <scope>NUCLEOTIDE SEQUENCE</scope>
    <source>
        <tissue evidence="1">Young leaves</tissue>
    </source>
</reference>
<keyword evidence="2" id="KW-1185">Reference proteome</keyword>
<gene>
    <name evidence="1" type="ORF">MTR67_047627</name>
</gene>